<evidence type="ECO:0000256" key="2">
    <source>
        <dbReference type="SAM" id="Phobius"/>
    </source>
</evidence>
<feature type="region of interest" description="Disordered" evidence="1">
    <location>
        <begin position="179"/>
        <end position="229"/>
    </location>
</feature>
<feature type="chain" id="PRO_5017423885" evidence="3">
    <location>
        <begin position="25"/>
        <end position="229"/>
    </location>
</feature>
<keyword evidence="2" id="KW-1133">Transmembrane helix</keyword>
<keyword evidence="2" id="KW-0812">Transmembrane</keyword>
<dbReference type="PANTHER" id="PTHR38505">
    <property type="entry name" value="HYPOTHETICAL PROTEIN LOC100362176"/>
    <property type="match status" value="1"/>
</dbReference>
<keyword evidence="3" id="KW-0732">Signal</keyword>
<keyword evidence="2" id="KW-0472">Membrane</keyword>
<evidence type="ECO:0000256" key="3">
    <source>
        <dbReference type="SAM" id="SignalP"/>
    </source>
</evidence>
<feature type="compositionally biased region" description="Low complexity" evidence="1">
    <location>
        <begin position="215"/>
        <end position="229"/>
    </location>
</feature>
<dbReference type="InterPro" id="IPR031696">
    <property type="entry name" value="DUF4719"/>
</dbReference>
<reference evidence="4" key="1">
    <citation type="submission" date="2023-09" db="UniProtKB">
        <authorList>
            <consortium name="Ensembl"/>
        </authorList>
    </citation>
    <scope>IDENTIFICATION</scope>
</reference>
<dbReference type="PANTHER" id="PTHR38505:SF1">
    <property type="entry name" value="RIKEN CDNA 1110032F04 GENE"/>
    <property type="match status" value="1"/>
</dbReference>
<evidence type="ECO:0000256" key="1">
    <source>
        <dbReference type="SAM" id="MobiDB-lite"/>
    </source>
</evidence>
<dbReference type="Ensembl" id="ENSSPAT00000019570.1">
    <property type="protein sequence ID" value="ENSSPAP00000019278.1"/>
    <property type="gene ID" value="ENSSPAG00000014551.1"/>
</dbReference>
<proteinExistence type="predicted"/>
<name>A0A3B5ACT8_9TELE</name>
<feature type="compositionally biased region" description="Polar residues" evidence="1">
    <location>
        <begin position="185"/>
        <end position="203"/>
    </location>
</feature>
<organism evidence="4">
    <name type="scientific">Stegastes partitus</name>
    <name type="common">bicolor damselfish</name>
    <dbReference type="NCBI Taxonomy" id="144197"/>
    <lineage>
        <taxon>Eukaryota</taxon>
        <taxon>Metazoa</taxon>
        <taxon>Chordata</taxon>
        <taxon>Craniata</taxon>
        <taxon>Vertebrata</taxon>
        <taxon>Euteleostomi</taxon>
        <taxon>Actinopterygii</taxon>
        <taxon>Neopterygii</taxon>
        <taxon>Teleostei</taxon>
        <taxon>Neoteleostei</taxon>
        <taxon>Acanthomorphata</taxon>
        <taxon>Ovalentaria</taxon>
        <taxon>Pomacentridae</taxon>
        <taxon>Stegastes</taxon>
    </lineage>
</organism>
<accession>A0A3B5ACT8</accession>
<dbReference type="Pfam" id="PF15843">
    <property type="entry name" value="DUF4719"/>
    <property type="match status" value="1"/>
</dbReference>
<feature type="signal peptide" evidence="3">
    <location>
        <begin position="1"/>
        <end position="24"/>
    </location>
</feature>
<dbReference type="AlphaFoldDB" id="A0A3B5ACT8"/>
<sequence length="229" mass="25199">MFSHRCQALAVFTVCLLARTVVYSIQRCGKDLCRDDEICCAQGNNTTAVTCCRQFVDKTYYNIAMVTRKLSGVLIMLLLFAVGYFVQRLLCSRSRQLTPPQNGQPPVTASQEMLMESCTPDSSVDAAPHLPTYDECTRLPAYEGTARDWRTQRPMSTVGRAAGCSSGCSPAPGTPLSYAPGRSCPQRTQSPRCPGRTSASVRASSPDRRRPTRLSRCSSCSFSRQSFPR</sequence>
<dbReference type="GeneTree" id="ENSGT00940000174564"/>
<feature type="transmembrane region" description="Helical" evidence="2">
    <location>
        <begin position="70"/>
        <end position="86"/>
    </location>
</feature>
<protein>
    <submittedName>
        <fullName evidence="4">Uncharacterized protein</fullName>
    </submittedName>
</protein>
<evidence type="ECO:0000313" key="4">
    <source>
        <dbReference type="Ensembl" id="ENSSPAP00000019278.1"/>
    </source>
</evidence>